<comment type="caution">
    <text evidence="1">The sequence shown here is derived from an EMBL/GenBank/DDBJ whole genome shotgun (WGS) entry which is preliminary data.</text>
</comment>
<evidence type="ECO:0000313" key="1">
    <source>
        <dbReference type="EMBL" id="MCI94940.1"/>
    </source>
</evidence>
<name>A0A392W8C3_9FABA</name>
<proteinExistence type="predicted"/>
<dbReference type="EMBL" id="LXQA011371003">
    <property type="protein sequence ID" value="MCI94940.1"/>
    <property type="molecule type" value="Genomic_DNA"/>
</dbReference>
<accession>A0A392W8C3</accession>
<dbReference type="AlphaFoldDB" id="A0A392W8C3"/>
<feature type="non-terminal residue" evidence="1">
    <location>
        <position position="29"/>
    </location>
</feature>
<reference evidence="1 2" key="1">
    <citation type="journal article" date="2018" name="Front. Plant Sci.">
        <title>Red Clover (Trifolium pratense) and Zigzag Clover (T. medium) - A Picture of Genomic Similarities and Differences.</title>
        <authorList>
            <person name="Dluhosova J."/>
            <person name="Istvanek J."/>
            <person name="Nedelnik J."/>
            <person name="Repkova J."/>
        </authorList>
    </citation>
    <scope>NUCLEOTIDE SEQUENCE [LARGE SCALE GENOMIC DNA]</scope>
    <source>
        <strain evidence="2">cv. 10/8</strain>
        <tissue evidence="1">Leaf</tissue>
    </source>
</reference>
<keyword evidence="2" id="KW-1185">Reference proteome</keyword>
<protein>
    <submittedName>
        <fullName evidence="1">Uncharacterized protein</fullName>
    </submittedName>
</protein>
<dbReference type="Proteomes" id="UP000265520">
    <property type="component" value="Unassembled WGS sequence"/>
</dbReference>
<organism evidence="1 2">
    <name type="scientific">Trifolium medium</name>
    <dbReference type="NCBI Taxonomy" id="97028"/>
    <lineage>
        <taxon>Eukaryota</taxon>
        <taxon>Viridiplantae</taxon>
        <taxon>Streptophyta</taxon>
        <taxon>Embryophyta</taxon>
        <taxon>Tracheophyta</taxon>
        <taxon>Spermatophyta</taxon>
        <taxon>Magnoliopsida</taxon>
        <taxon>eudicotyledons</taxon>
        <taxon>Gunneridae</taxon>
        <taxon>Pentapetalae</taxon>
        <taxon>rosids</taxon>
        <taxon>fabids</taxon>
        <taxon>Fabales</taxon>
        <taxon>Fabaceae</taxon>
        <taxon>Papilionoideae</taxon>
        <taxon>50 kb inversion clade</taxon>
        <taxon>NPAAA clade</taxon>
        <taxon>Hologalegina</taxon>
        <taxon>IRL clade</taxon>
        <taxon>Trifolieae</taxon>
        <taxon>Trifolium</taxon>
    </lineage>
</organism>
<evidence type="ECO:0000313" key="2">
    <source>
        <dbReference type="Proteomes" id="UP000265520"/>
    </source>
</evidence>
<sequence length="29" mass="3230">MRTLVSGSAPGAGRRPIADCRIRFCLLRR</sequence>